<evidence type="ECO:0000313" key="8">
    <source>
        <dbReference type="EMBL" id="PIU41772.1"/>
    </source>
</evidence>
<sequence length="650" mass="73317">MTSLIDYLGYILVSITGFIFRLFPISADLWIARRLGVIIYWLGGKRRRIAYLNIKAAMGKDRSPREIKRIIKRVYQNLTQTLVEVLTFPRIDKAYVDKFIKFEGIENLKKAKASGKGIIFLTAHYGDWELFSIAGGLIGYRMLVLAREQKHSHLNGLINKYRELTGSKVIKKGFAIKDMLLALRDNEIIGMLVDQDAGKKGVFVDFFGRKTSFAHGPISFALKTDATVLPTFIVREKGPYHRIIIERPIQVDKTENREKDVAHGLQKFAKTLEFYIRQRPEQWLWVHKRWKSTPTRKILILNDGRAGHLNQSIAVAEIIQKYRKDNGFQSDDTQYKVVDVNFKNSASRCLFNAGSAFSAPYCQGCAKCLKFCLTKKSYENIIAEYADIVISCGSSLEKVNLFLAKELRAKNIIIMKPSLSGLGKFKLVIAPRHDRLKEGKNVIITEGAPNRMNEKKLKSDGIVLAGKINLPGKIRIGVLIGGDSPEYKLPIDVVNKVIDQLISLAGEIDADLLVTTSRRTPEDVDQMLKAGLGSYPRCRLLVIANEKNMDEAVGGILGLCHVVLVTCESISMISEAKAAFNYTLVLELEKRRKARAKHEIFLENLVLGGYIEMVRAENIARKVKYILAKKPQIKKIDDNGKVYEAVGRIL</sequence>
<evidence type="ECO:0000313" key="9">
    <source>
        <dbReference type="Proteomes" id="UP000230052"/>
    </source>
</evidence>
<dbReference type="Proteomes" id="UP000230052">
    <property type="component" value="Unassembled WGS sequence"/>
</dbReference>
<evidence type="ECO:0000256" key="7">
    <source>
        <dbReference type="SAM" id="Phobius"/>
    </source>
</evidence>
<name>A0A2J0KTE9_9BACT</name>
<evidence type="ECO:0000256" key="4">
    <source>
        <dbReference type="ARBA" id="ARBA00022679"/>
    </source>
</evidence>
<dbReference type="CDD" id="cd07984">
    <property type="entry name" value="LPLAT_LABLAT-like"/>
    <property type="match status" value="1"/>
</dbReference>
<dbReference type="PANTHER" id="PTHR30606">
    <property type="entry name" value="LIPID A BIOSYNTHESIS LAUROYL ACYLTRANSFERASE"/>
    <property type="match status" value="1"/>
</dbReference>
<evidence type="ECO:0000256" key="6">
    <source>
        <dbReference type="ARBA" id="ARBA00023315"/>
    </source>
</evidence>
<evidence type="ECO:0000256" key="3">
    <source>
        <dbReference type="ARBA" id="ARBA00022519"/>
    </source>
</evidence>
<dbReference type="Pfam" id="PF03279">
    <property type="entry name" value="Lip_A_acyltrans"/>
    <property type="match status" value="1"/>
</dbReference>
<keyword evidence="7" id="KW-1133">Transmembrane helix</keyword>
<dbReference type="Pfam" id="PF06258">
    <property type="entry name" value="Mito_fiss_Elm1"/>
    <property type="match status" value="1"/>
</dbReference>
<keyword evidence="6" id="KW-0012">Acyltransferase</keyword>
<reference evidence="8 9" key="1">
    <citation type="submission" date="2017-09" db="EMBL/GenBank/DDBJ databases">
        <title>Depth-based differentiation of microbial function through sediment-hosted aquifers and enrichment of novel symbionts in the deep terrestrial subsurface.</title>
        <authorList>
            <person name="Probst A.J."/>
            <person name="Ladd B."/>
            <person name="Jarett J.K."/>
            <person name="Geller-Mcgrath D.E."/>
            <person name="Sieber C.M."/>
            <person name="Emerson J.B."/>
            <person name="Anantharaman K."/>
            <person name="Thomas B.C."/>
            <person name="Malmstrom R."/>
            <person name="Stieglmeier M."/>
            <person name="Klingl A."/>
            <person name="Woyke T."/>
            <person name="Ryan C.M."/>
            <person name="Banfield J.F."/>
        </authorList>
    </citation>
    <scope>NUCLEOTIDE SEQUENCE [LARGE SCALE GENOMIC DNA]</scope>
    <source>
        <strain evidence="8">CG07_land_8_20_14_0_80_42_15</strain>
    </source>
</reference>
<keyword evidence="5 7" id="KW-0472">Membrane</keyword>
<evidence type="ECO:0000256" key="2">
    <source>
        <dbReference type="ARBA" id="ARBA00022475"/>
    </source>
</evidence>
<organism evidence="8 9">
    <name type="scientific">Candidatus Aquitaenariimonas noxiae</name>
    <dbReference type="NCBI Taxonomy" id="1974741"/>
    <lineage>
        <taxon>Bacteria</taxon>
        <taxon>Pseudomonadati</taxon>
        <taxon>Candidatus Omnitrophota</taxon>
        <taxon>Candidatus Aquitaenariimonas</taxon>
    </lineage>
</organism>
<dbReference type="InterPro" id="IPR009367">
    <property type="entry name" value="Elm1-like"/>
</dbReference>
<keyword evidence="3" id="KW-0997">Cell inner membrane</keyword>
<dbReference type="PANTHER" id="PTHR30606:SF10">
    <property type="entry name" value="PHOSPHATIDYLINOSITOL MANNOSIDE ACYLTRANSFERASE"/>
    <property type="match status" value="1"/>
</dbReference>
<evidence type="ECO:0008006" key="10">
    <source>
        <dbReference type="Google" id="ProtNLM"/>
    </source>
</evidence>
<dbReference type="GO" id="GO:0016746">
    <property type="term" value="F:acyltransferase activity"/>
    <property type="evidence" value="ECO:0007669"/>
    <property type="project" value="UniProtKB-KW"/>
</dbReference>
<feature type="transmembrane region" description="Helical" evidence="7">
    <location>
        <begin position="7"/>
        <end position="25"/>
    </location>
</feature>
<dbReference type="GO" id="GO:0009247">
    <property type="term" value="P:glycolipid biosynthetic process"/>
    <property type="evidence" value="ECO:0007669"/>
    <property type="project" value="UniProtKB-ARBA"/>
</dbReference>
<keyword evidence="7" id="KW-0812">Transmembrane</keyword>
<dbReference type="EMBL" id="PEWV01000034">
    <property type="protein sequence ID" value="PIU41772.1"/>
    <property type="molecule type" value="Genomic_DNA"/>
</dbReference>
<proteinExistence type="predicted"/>
<keyword evidence="4" id="KW-0808">Transferase</keyword>
<comment type="caution">
    <text evidence="8">The sequence shown here is derived from an EMBL/GenBank/DDBJ whole genome shotgun (WGS) entry which is preliminary data.</text>
</comment>
<accession>A0A2J0KTE9</accession>
<comment type="subcellular location">
    <subcellularLocation>
        <location evidence="1">Cell inner membrane</location>
    </subcellularLocation>
</comment>
<dbReference type="GO" id="GO:0005886">
    <property type="term" value="C:plasma membrane"/>
    <property type="evidence" value="ECO:0007669"/>
    <property type="project" value="UniProtKB-SubCell"/>
</dbReference>
<protein>
    <recommendedName>
        <fullName evidence="10">Lipid A biosynthesis acyltransferase</fullName>
    </recommendedName>
</protein>
<dbReference type="InterPro" id="IPR004960">
    <property type="entry name" value="LipA_acyltrans"/>
</dbReference>
<evidence type="ECO:0000256" key="5">
    <source>
        <dbReference type="ARBA" id="ARBA00023136"/>
    </source>
</evidence>
<gene>
    <name evidence="8" type="ORF">COS99_03680</name>
</gene>
<evidence type="ECO:0000256" key="1">
    <source>
        <dbReference type="ARBA" id="ARBA00004533"/>
    </source>
</evidence>
<keyword evidence="2" id="KW-1003">Cell membrane</keyword>
<dbReference type="AlphaFoldDB" id="A0A2J0KTE9"/>